<reference evidence="1 2" key="1">
    <citation type="journal article" date="2020" name="Cell">
        <title>Large-Scale Comparative Analyses of Tick Genomes Elucidate Their Genetic Diversity and Vector Capacities.</title>
        <authorList>
            <consortium name="Tick Genome and Microbiome Consortium (TIGMIC)"/>
            <person name="Jia N."/>
            <person name="Wang J."/>
            <person name="Shi W."/>
            <person name="Du L."/>
            <person name="Sun Y."/>
            <person name="Zhan W."/>
            <person name="Jiang J.F."/>
            <person name="Wang Q."/>
            <person name="Zhang B."/>
            <person name="Ji P."/>
            <person name="Bell-Sakyi L."/>
            <person name="Cui X.M."/>
            <person name="Yuan T.T."/>
            <person name="Jiang B.G."/>
            <person name="Yang W.F."/>
            <person name="Lam T.T."/>
            <person name="Chang Q.C."/>
            <person name="Ding S.J."/>
            <person name="Wang X.J."/>
            <person name="Zhu J.G."/>
            <person name="Ruan X.D."/>
            <person name="Zhao L."/>
            <person name="Wei J.T."/>
            <person name="Ye R.Z."/>
            <person name="Que T.C."/>
            <person name="Du C.H."/>
            <person name="Zhou Y.H."/>
            <person name="Cheng J.X."/>
            <person name="Dai P.F."/>
            <person name="Guo W.B."/>
            <person name="Han X.H."/>
            <person name="Huang E.J."/>
            <person name="Li L.F."/>
            <person name="Wei W."/>
            <person name="Gao Y.C."/>
            <person name="Liu J.Z."/>
            <person name="Shao H.Z."/>
            <person name="Wang X."/>
            <person name="Wang C.C."/>
            <person name="Yang T.C."/>
            <person name="Huo Q.B."/>
            <person name="Li W."/>
            <person name="Chen H.Y."/>
            <person name="Chen S.E."/>
            <person name="Zhou L.G."/>
            <person name="Ni X.B."/>
            <person name="Tian J.H."/>
            <person name="Sheng Y."/>
            <person name="Liu T."/>
            <person name="Pan Y.S."/>
            <person name="Xia L.Y."/>
            <person name="Li J."/>
            <person name="Zhao F."/>
            <person name="Cao W.C."/>
        </authorList>
    </citation>
    <scope>NUCLEOTIDE SEQUENCE [LARGE SCALE GENOMIC DNA]</scope>
    <source>
        <strain evidence="1">Iper-2018</strain>
    </source>
</reference>
<feature type="non-terminal residue" evidence="1">
    <location>
        <position position="64"/>
    </location>
</feature>
<organism evidence="1 2">
    <name type="scientific">Ixodes persulcatus</name>
    <name type="common">Taiga tick</name>
    <dbReference type="NCBI Taxonomy" id="34615"/>
    <lineage>
        <taxon>Eukaryota</taxon>
        <taxon>Metazoa</taxon>
        <taxon>Ecdysozoa</taxon>
        <taxon>Arthropoda</taxon>
        <taxon>Chelicerata</taxon>
        <taxon>Arachnida</taxon>
        <taxon>Acari</taxon>
        <taxon>Parasitiformes</taxon>
        <taxon>Ixodida</taxon>
        <taxon>Ixodoidea</taxon>
        <taxon>Ixodidae</taxon>
        <taxon>Ixodinae</taxon>
        <taxon>Ixodes</taxon>
    </lineage>
</organism>
<name>A0AC60PSB9_IXOPE</name>
<comment type="caution">
    <text evidence="1">The sequence shown here is derived from an EMBL/GenBank/DDBJ whole genome shotgun (WGS) entry which is preliminary data.</text>
</comment>
<keyword evidence="2" id="KW-1185">Reference proteome</keyword>
<accession>A0AC60PSB9</accession>
<protein>
    <submittedName>
        <fullName evidence="1">Uncharacterized protein</fullName>
    </submittedName>
</protein>
<gene>
    <name evidence="1" type="ORF">HPB47_000233</name>
</gene>
<sequence length="64" mass="6932">MWVRHVYAAPAPHCSGPTTPVAGEFKQERLVAIEEQSCVLRLVLGRPANCGEPRAVPSPGLRPK</sequence>
<proteinExistence type="predicted"/>
<dbReference type="Proteomes" id="UP000805193">
    <property type="component" value="Unassembled WGS sequence"/>
</dbReference>
<dbReference type="EMBL" id="JABSTQ010010027">
    <property type="protein sequence ID" value="KAG0424017.1"/>
    <property type="molecule type" value="Genomic_DNA"/>
</dbReference>
<evidence type="ECO:0000313" key="2">
    <source>
        <dbReference type="Proteomes" id="UP000805193"/>
    </source>
</evidence>
<evidence type="ECO:0000313" key="1">
    <source>
        <dbReference type="EMBL" id="KAG0424017.1"/>
    </source>
</evidence>